<keyword evidence="1" id="KW-0175">Coiled coil</keyword>
<feature type="coiled-coil region" evidence="1">
    <location>
        <begin position="28"/>
        <end position="55"/>
    </location>
</feature>
<dbReference type="Proteomes" id="UP000199642">
    <property type="component" value="Unassembled WGS sequence"/>
</dbReference>
<keyword evidence="3" id="KW-1185">Reference proteome</keyword>
<dbReference type="AlphaFoldDB" id="A0A1I2VMH8"/>
<dbReference type="RefSeq" id="WP_092792624.1">
    <property type="nucleotide sequence ID" value="NZ_FOPC01000010.1"/>
</dbReference>
<evidence type="ECO:0000313" key="2">
    <source>
        <dbReference type="EMBL" id="SFG90525.1"/>
    </source>
</evidence>
<sequence>MNNQISKVLTLLPKNINPLEALEGIKRIHEMQLEIKQLDNQSKDLEIKEKVLMEELQQKYKLLHKLFDKVFSERTSVINKNFEIIDEGLKRNDKDIILSGLTNLSNVISASPFSNIAELTELIKTGKTIEL</sequence>
<proteinExistence type="predicted"/>
<dbReference type="OrthoDB" id="1370767at2"/>
<protein>
    <submittedName>
        <fullName evidence="2">Uncharacterized protein</fullName>
    </submittedName>
</protein>
<evidence type="ECO:0000256" key="1">
    <source>
        <dbReference type="SAM" id="Coils"/>
    </source>
</evidence>
<evidence type="ECO:0000313" key="3">
    <source>
        <dbReference type="Proteomes" id="UP000199642"/>
    </source>
</evidence>
<dbReference type="EMBL" id="FOPC01000010">
    <property type="protein sequence ID" value="SFG90525.1"/>
    <property type="molecule type" value="Genomic_DNA"/>
</dbReference>
<dbReference type="STRING" id="435880.SAMN04487988_11038"/>
<reference evidence="3" key="1">
    <citation type="submission" date="2016-10" db="EMBL/GenBank/DDBJ databases">
        <authorList>
            <person name="Varghese N."/>
            <person name="Submissions S."/>
        </authorList>
    </citation>
    <scope>NUCLEOTIDE SEQUENCE [LARGE SCALE GENOMIC DNA]</scope>
    <source>
        <strain evidence="3">DSM 19315</strain>
    </source>
</reference>
<name>A0A1I2VMH8_9BACT</name>
<gene>
    <name evidence="2" type="ORF">SAMN04487988_11038</name>
</gene>
<accession>A0A1I2VMH8</accession>
<organism evidence="2 3">
    <name type="scientific">Algoriphagus hitonicola</name>
    <dbReference type="NCBI Taxonomy" id="435880"/>
    <lineage>
        <taxon>Bacteria</taxon>
        <taxon>Pseudomonadati</taxon>
        <taxon>Bacteroidota</taxon>
        <taxon>Cytophagia</taxon>
        <taxon>Cytophagales</taxon>
        <taxon>Cyclobacteriaceae</taxon>
        <taxon>Algoriphagus</taxon>
    </lineage>
</organism>